<name>A0ABS2KF33_9GAMM</name>
<protein>
    <submittedName>
        <fullName evidence="2">Peptidase M17</fullName>
    </submittedName>
</protein>
<evidence type="ECO:0000313" key="3">
    <source>
        <dbReference type="Proteomes" id="UP001430193"/>
    </source>
</evidence>
<proteinExistence type="predicted"/>
<dbReference type="Gene3D" id="3.40.220.10">
    <property type="entry name" value="Leucine Aminopeptidase, subunit E, domain 1"/>
    <property type="match status" value="1"/>
</dbReference>
<dbReference type="RefSeq" id="WP_204630583.1">
    <property type="nucleotide sequence ID" value="NZ_BSOC01000007.1"/>
</dbReference>
<organism evidence="2 3">
    <name type="scientific">Dyella mobilis</name>
    <dbReference type="NCBI Taxonomy" id="1849582"/>
    <lineage>
        <taxon>Bacteria</taxon>
        <taxon>Pseudomonadati</taxon>
        <taxon>Pseudomonadota</taxon>
        <taxon>Gammaproteobacteria</taxon>
        <taxon>Lysobacterales</taxon>
        <taxon>Rhodanobacteraceae</taxon>
        <taxon>Dyella</taxon>
    </lineage>
</organism>
<sequence length="203" mass="21760">MRKQQTIGTWQGVSIECVAWDGAMADVDLSFACMFTHEMSSGLTGGLRHLDEALAGRLTRLRREGAFRGDLLETLLINQLPTTVAAKAVMLIGMGEPLVWTTTISARASAAAIRAATQRGVASAAFAPSLLDAGLSPKTTECAACSMMSAVMNAIDAQVHIASLGLAPEPTLRRWVFDVGEAHFDEVARQFEEAFASYRDEVV</sequence>
<dbReference type="InterPro" id="IPR043472">
    <property type="entry name" value="Macro_dom-like"/>
</dbReference>
<feature type="domain" description="Peptidase M17 leucyl aminopeptidase N-terminal" evidence="1">
    <location>
        <begin position="43"/>
        <end position="131"/>
    </location>
</feature>
<reference evidence="2" key="1">
    <citation type="submission" date="2020-10" db="EMBL/GenBank/DDBJ databases">
        <title>Phylogeny of dyella-like bacteria.</title>
        <authorList>
            <person name="Fu J."/>
        </authorList>
    </citation>
    <scope>NUCLEOTIDE SEQUENCE</scope>
    <source>
        <strain evidence="2">DHON07</strain>
    </source>
</reference>
<dbReference type="SUPFAM" id="SSF52949">
    <property type="entry name" value="Macro domain-like"/>
    <property type="match status" value="1"/>
</dbReference>
<comment type="caution">
    <text evidence="2">The sequence shown here is derived from an EMBL/GenBank/DDBJ whole genome shotgun (WGS) entry which is preliminary data.</text>
</comment>
<evidence type="ECO:0000313" key="2">
    <source>
        <dbReference type="EMBL" id="MBM7128963.1"/>
    </source>
</evidence>
<keyword evidence="3" id="KW-1185">Reference proteome</keyword>
<dbReference type="EMBL" id="JADIKF010000036">
    <property type="protein sequence ID" value="MBM7128963.1"/>
    <property type="molecule type" value="Genomic_DNA"/>
</dbReference>
<gene>
    <name evidence="2" type="ORF">ISS99_05455</name>
</gene>
<accession>A0ABS2KF33</accession>
<dbReference type="InterPro" id="IPR008283">
    <property type="entry name" value="Peptidase_M17_N"/>
</dbReference>
<dbReference type="Proteomes" id="UP001430193">
    <property type="component" value="Unassembled WGS sequence"/>
</dbReference>
<dbReference type="Pfam" id="PF02789">
    <property type="entry name" value="Peptidase_M17_N"/>
    <property type="match status" value="1"/>
</dbReference>
<evidence type="ECO:0000259" key="1">
    <source>
        <dbReference type="Pfam" id="PF02789"/>
    </source>
</evidence>